<reference evidence="2" key="1">
    <citation type="submission" date="2015-07" db="EMBL/GenBank/DDBJ databases">
        <title>Whole genome sequence of an Ensifer adhaerens strain isolated from a cave pool in the Wind Cave National Park.</title>
        <authorList>
            <person name="Eng W.W.H."/>
            <person name="Gan H.M."/>
            <person name="Barton H.A."/>
            <person name="Savka M.A."/>
        </authorList>
    </citation>
    <scope>NUCLEOTIDE SEQUENCE [LARGE SCALE GENOMIC DNA]</scope>
    <source>
        <strain evidence="2">SD006</strain>
    </source>
</reference>
<accession>A0A0L8BZL6</accession>
<dbReference type="SUPFAM" id="SSF110087">
    <property type="entry name" value="DR1885-like metal-binding protein"/>
    <property type="match status" value="1"/>
</dbReference>
<dbReference type="InterPro" id="IPR036182">
    <property type="entry name" value="PCuAC_sf"/>
</dbReference>
<gene>
    <name evidence="1" type="ORF">AC244_08975</name>
</gene>
<dbReference type="InterPro" id="IPR007410">
    <property type="entry name" value="LpqE-like"/>
</dbReference>
<dbReference type="OrthoDB" id="9796962at2"/>
<comment type="caution">
    <text evidence="1">The sequence shown here is derived from an EMBL/GenBank/DDBJ whole genome shotgun (WGS) entry which is preliminary data.</text>
</comment>
<dbReference type="Proteomes" id="UP000037425">
    <property type="component" value="Unassembled WGS sequence"/>
</dbReference>
<protein>
    <submittedName>
        <fullName evidence="1">Membrane protein</fullName>
    </submittedName>
</protein>
<dbReference type="PATRIC" id="fig|106592.7.peg.4544"/>
<dbReference type="Gene3D" id="2.60.40.1890">
    <property type="entry name" value="PCu(A)C copper chaperone"/>
    <property type="match status" value="1"/>
</dbReference>
<evidence type="ECO:0000313" key="2">
    <source>
        <dbReference type="Proteomes" id="UP000037425"/>
    </source>
</evidence>
<sequence length="186" mass="19676">METSDGIRLVRVWRILNEVQDRRNRRVAALMLALAVPGISAAHDFKAGSLELKHPWSAKAPPVAPVLGGYLTIVNTGAESDRLLGGSTPVAARLEIHESSIVDGVARMRPAKDGIEIAPGATVSLQPGGAHIMPFNPKGRPAEGEKFKATLQFEKAGSVEVEFVVQGKGKVTATPPAEDHSAHGKP</sequence>
<organism evidence="1 2">
    <name type="scientific">Ensifer adhaerens</name>
    <name type="common">Sinorhizobium morelense</name>
    <dbReference type="NCBI Taxonomy" id="106592"/>
    <lineage>
        <taxon>Bacteria</taxon>
        <taxon>Pseudomonadati</taxon>
        <taxon>Pseudomonadota</taxon>
        <taxon>Alphaproteobacteria</taxon>
        <taxon>Hyphomicrobiales</taxon>
        <taxon>Rhizobiaceae</taxon>
        <taxon>Sinorhizobium/Ensifer group</taxon>
        <taxon>Ensifer</taxon>
    </lineage>
</organism>
<dbReference type="PANTHER" id="PTHR36302">
    <property type="entry name" value="BLR7088 PROTEIN"/>
    <property type="match status" value="1"/>
</dbReference>
<dbReference type="PANTHER" id="PTHR36302:SF1">
    <property type="entry name" value="COPPER CHAPERONE PCU(A)C"/>
    <property type="match status" value="1"/>
</dbReference>
<dbReference type="InterPro" id="IPR058248">
    <property type="entry name" value="Lxx211020-like"/>
</dbReference>
<dbReference type="AlphaFoldDB" id="A0A0L8BZL6"/>
<evidence type="ECO:0000313" key="1">
    <source>
        <dbReference type="EMBL" id="KOF20038.1"/>
    </source>
</evidence>
<dbReference type="Pfam" id="PF04314">
    <property type="entry name" value="PCuAC"/>
    <property type="match status" value="1"/>
</dbReference>
<name>A0A0L8BZL6_ENSAD</name>
<dbReference type="EMBL" id="LGAP01000003">
    <property type="protein sequence ID" value="KOF20038.1"/>
    <property type="molecule type" value="Genomic_DNA"/>
</dbReference>
<proteinExistence type="predicted"/>